<feature type="region of interest" description="Disordered" evidence="1">
    <location>
        <begin position="1"/>
        <end position="79"/>
    </location>
</feature>
<reference evidence="2" key="1">
    <citation type="submission" date="2023-07" db="EMBL/GenBank/DDBJ databases">
        <title>draft genome sequence of fig (Ficus carica).</title>
        <authorList>
            <person name="Takahashi T."/>
            <person name="Nishimura K."/>
        </authorList>
    </citation>
    <scope>NUCLEOTIDE SEQUENCE</scope>
</reference>
<organism evidence="2 3">
    <name type="scientific">Ficus carica</name>
    <name type="common">Common fig</name>
    <dbReference type="NCBI Taxonomy" id="3494"/>
    <lineage>
        <taxon>Eukaryota</taxon>
        <taxon>Viridiplantae</taxon>
        <taxon>Streptophyta</taxon>
        <taxon>Embryophyta</taxon>
        <taxon>Tracheophyta</taxon>
        <taxon>Spermatophyta</taxon>
        <taxon>Magnoliopsida</taxon>
        <taxon>eudicotyledons</taxon>
        <taxon>Gunneridae</taxon>
        <taxon>Pentapetalae</taxon>
        <taxon>rosids</taxon>
        <taxon>fabids</taxon>
        <taxon>Rosales</taxon>
        <taxon>Moraceae</taxon>
        <taxon>Ficeae</taxon>
        <taxon>Ficus</taxon>
    </lineage>
</organism>
<evidence type="ECO:0000313" key="3">
    <source>
        <dbReference type="Proteomes" id="UP001187192"/>
    </source>
</evidence>
<comment type="caution">
    <text evidence="2">The sequence shown here is derived from an EMBL/GenBank/DDBJ whole genome shotgun (WGS) entry which is preliminary data.</text>
</comment>
<gene>
    <name evidence="2" type="ORF">TIFTF001_034329</name>
</gene>
<sequence>MAPAIGGNVKVRKEEEAEKGWGRPDQIRNWKNPCRKVLSIYTPGHHDRTRSEPDRQPKTTSGPTADQDRSCPQESEQIL</sequence>
<evidence type="ECO:0000256" key="1">
    <source>
        <dbReference type="SAM" id="MobiDB-lite"/>
    </source>
</evidence>
<name>A0AA88DZQ9_FICCA</name>
<protein>
    <submittedName>
        <fullName evidence="2">Uncharacterized protein</fullName>
    </submittedName>
</protein>
<proteinExistence type="predicted"/>
<dbReference type="AlphaFoldDB" id="A0AA88DZQ9"/>
<accession>A0AA88DZQ9</accession>
<dbReference type="EMBL" id="BTGU01000223">
    <property type="protein sequence ID" value="GMN65267.1"/>
    <property type="molecule type" value="Genomic_DNA"/>
</dbReference>
<dbReference type="Proteomes" id="UP001187192">
    <property type="component" value="Unassembled WGS sequence"/>
</dbReference>
<keyword evidence="3" id="KW-1185">Reference proteome</keyword>
<feature type="compositionally biased region" description="Basic and acidic residues" evidence="1">
    <location>
        <begin position="11"/>
        <end position="28"/>
    </location>
</feature>
<evidence type="ECO:0000313" key="2">
    <source>
        <dbReference type="EMBL" id="GMN65267.1"/>
    </source>
</evidence>
<feature type="compositionally biased region" description="Basic and acidic residues" evidence="1">
    <location>
        <begin position="44"/>
        <end position="57"/>
    </location>
</feature>